<dbReference type="EMBL" id="JARQZJ010000064">
    <property type="protein sequence ID" value="KAK9880421.1"/>
    <property type="molecule type" value="Genomic_DNA"/>
</dbReference>
<evidence type="ECO:0000313" key="2">
    <source>
        <dbReference type="Proteomes" id="UP001431783"/>
    </source>
</evidence>
<protein>
    <submittedName>
        <fullName evidence="1">Uncharacterized protein</fullName>
    </submittedName>
</protein>
<gene>
    <name evidence="1" type="ORF">WA026_010301</name>
</gene>
<reference evidence="1 2" key="1">
    <citation type="submission" date="2023-03" db="EMBL/GenBank/DDBJ databases">
        <title>Genome insight into feeding habits of ladybird beetles.</title>
        <authorList>
            <person name="Li H.-S."/>
            <person name="Huang Y.-H."/>
            <person name="Pang H."/>
        </authorList>
    </citation>
    <scope>NUCLEOTIDE SEQUENCE [LARGE SCALE GENOMIC DNA]</scope>
    <source>
        <strain evidence="1">SYSU_2023b</strain>
        <tissue evidence="1">Whole body</tissue>
    </source>
</reference>
<sequence>MFTNSRPRPRLPKYRLGLALSNTKLQSHESSMKFSSYFHVYPYEDLGSMNILGHYHMQNIESKCLSKTIRYASRGIMVIRSCRTPISSDSCSSIQMSLMRTGTLTVPTYS</sequence>
<dbReference type="AlphaFoldDB" id="A0AAW1U9V6"/>
<keyword evidence="2" id="KW-1185">Reference proteome</keyword>
<organism evidence="1 2">
    <name type="scientific">Henosepilachna vigintioctopunctata</name>
    <dbReference type="NCBI Taxonomy" id="420089"/>
    <lineage>
        <taxon>Eukaryota</taxon>
        <taxon>Metazoa</taxon>
        <taxon>Ecdysozoa</taxon>
        <taxon>Arthropoda</taxon>
        <taxon>Hexapoda</taxon>
        <taxon>Insecta</taxon>
        <taxon>Pterygota</taxon>
        <taxon>Neoptera</taxon>
        <taxon>Endopterygota</taxon>
        <taxon>Coleoptera</taxon>
        <taxon>Polyphaga</taxon>
        <taxon>Cucujiformia</taxon>
        <taxon>Coccinelloidea</taxon>
        <taxon>Coccinellidae</taxon>
        <taxon>Epilachninae</taxon>
        <taxon>Epilachnini</taxon>
        <taxon>Henosepilachna</taxon>
    </lineage>
</organism>
<proteinExistence type="predicted"/>
<accession>A0AAW1U9V6</accession>
<comment type="caution">
    <text evidence="1">The sequence shown here is derived from an EMBL/GenBank/DDBJ whole genome shotgun (WGS) entry which is preliminary data.</text>
</comment>
<evidence type="ECO:0000313" key="1">
    <source>
        <dbReference type="EMBL" id="KAK9880421.1"/>
    </source>
</evidence>
<dbReference type="Proteomes" id="UP001431783">
    <property type="component" value="Unassembled WGS sequence"/>
</dbReference>
<name>A0AAW1U9V6_9CUCU</name>